<evidence type="ECO:0000313" key="3">
    <source>
        <dbReference type="EMBL" id="SEG75275.1"/>
    </source>
</evidence>
<name>A0A1H6CRI9_9ACTN</name>
<accession>A0A1H6CRI9</accession>
<dbReference type="InterPro" id="IPR047589">
    <property type="entry name" value="DUF11_rpt"/>
</dbReference>
<dbReference type="PANTHER" id="PTHR34819:SF3">
    <property type="entry name" value="CELL SURFACE PROTEIN"/>
    <property type="match status" value="1"/>
</dbReference>
<proteinExistence type="predicted"/>
<feature type="domain" description="DUF11" evidence="2">
    <location>
        <begin position="202"/>
        <end position="325"/>
    </location>
</feature>
<keyword evidence="4" id="KW-1185">Reference proteome</keyword>
<evidence type="ECO:0000256" key="1">
    <source>
        <dbReference type="SAM" id="MobiDB-lite"/>
    </source>
</evidence>
<dbReference type="Gene3D" id="2.60.40.10">
    <property type="entry name" value="Immunoglobulins"/>
    <property type="match status" value="1"/>
</dbReference>
<feature type="region of interest" description="Disordered" evidence="1">
    <location>
        <begin position="519"/>
        <end position="578"/>
    </location>
</feature>
<dbReference type="InterPro" id="IPR001434">
    <property type="entry name" value="OmcB-like_DUF11"/>
</dbReference>
<dbReference type="PANTHER" id="PTHR34819">
    <property type="entry name" value="LARGE CYSTEINE-RICH PERIPLASMIC PROTEIN OMCB"/>
    <property type="match status" value="1"/>
</dbReference>
<dbReference type="NCBIfam" id="TIGR01451">
    <property type="entry name" value="B_ant_repeat"/>
    <property type="match status" value="2"/>
</dbReference>
<organism evidence="3 4">
    <name type="scientific">Thermomonospora echinospora</name>
    <dbReference type="NCBI Taxonomy" id="1992"/>
    <lineage>
        <taxon>Bacteria</taxon>
        <taxon>Bacillati</taxon>
        <taxon>Actinomycetota</taxon>
        <taxon>Actinomycetes</taxon>
        <taxon>Streptosporangiales</taxon>
        <taxon>Thermomonosporaceae</taxon>
        <taxon>Thermomonospora</taxon>
    </lineage>
</organism>
<protein>
    <submittedName>
        <fullName evidence="3">Conserved repeat domain-containing protein</fullName>
    </submittedName>
</protein>
<dbReference type="Gene3D" id="2.60.120.260">
    <property type="entry name" value="Galactose-binding domain-like"/>
    <property type="match status" value="1"/>
</dbReference>
<feature type="domain" description="DUF11" evidence="2">
    <location>
        <begin position="353"/>
        <end position="453"/>
    </location>
</feature>
<dbReference type="AlphaFoldDB" id="A0A1H6CRI9"/>
<dbReference type="InterPro" id="IPR051172">
    <property type="entry name" value="Chlamydia_OmcB"/>
</dbReference>
<feature type="region of interest" description="Disordered" evidence="1">
    <location>
        <begin position="594"/>
        <end position="643"/>
    </location>
</feature>
<feature type="compositionally biased region" description="Gly residues" evidence="1">
    <location>
        <begin position="617"/>
        <end position="629"/>
    </location>
</feature>
<dbReference type="SUPFAM" id="SSF49401">
    <property type="entry name" value="Bacterial adhesins"/>
    <property type="match status" value="1"/>
</dbReference>
<dbReference type="Proteomes" id="UP000236723">
    <property type="component" value="Unassembled WGS sequence"/>
</dbReference>
<dbReference type="GO" id="GO:0005975">
    <property type="term" value="P:carbohydrate metabolic process"/>
    <property type="evidence" value="ECO:0007669"/>
    <property type="project" value="UniProtKB-ARBA"/>
</dbReference>
<dbReference type="Pfam" id="PF01345">
    <property type="entry name" value="DUF11"/>
    <property type="match status" value="2"/>
</dbReference>
<feature type="compositionally biased region" description="Gly residues" evidence="1">
    <location>
        <begin position="528"/>
        <end position="549"/>
    </location>
</feature>
<dbReference type="InterPro" id="IPR008966">
    <property type="entry name" value="Adhesion_dom_sf"/>
</dbReference>
<reference evidence="4" key="1">
    <citation type="submission" date="2016-10" db="EMBL/GenBank/DDBJ databases">
        <authorList>
            <person name="Varghese N."/>
            <person name="Submissions S."/>
        </authorList>
    </citation>
    <scope>NUCLEOTIDE SEQUENCE [LARGE SCALE GENOMIC DNA]</scope>
    <source>
        <strain evidence="4">DSM 43163</strain>
    </source>
</reference>
<dbReference type="InterPro" id="IPR013783">
    <property type="entry name" value="Ig-like_fold"/>
</dbReference>
<dbReference type="RefSeq" id="WP_200827410.1">
    <property type="nucleotide sequence ID" value="NZ_FNVO01000011.1"/>
</dbReference>
<sequence length="671" mass="69263">MSGSTDTVPQQSPIVQQPVVATPARQYPSAQDVPLRVALVNGGFEEPAITAREDWQYFGEDQVPGWRTTAVGRQIELRRSGAEGVETESGAQYGELNAEEAATLYQDLPTTPGTKLYWRLSHRGRRGMDTMALDIGAPDNPVQQRTMTDGKDRWGHYSGEYVVPPGQTITRFAFRAVSAAGGHQHEGNLLDNVVFGTAPCVVVTKTAEPVSGARVGEIVTYRVNLRNEGGAPAGNVMLIDGIPDGTSYVPGSLRIIDGPGGGGLGGYDPHARQLTLPVGEGATANRGGSLPSTIDVPNGVTAEFRVRVEREGAGRTIANQATVTYDNTLGKQVEHLHSTSDAAAFTTAQPVTLALVKAADRSNAGLGEVVTFHLSVTNQGPTPATGVTVTDRLPAGSLAFLGATASLGRYEAAGGQWTIGDLPVGGTASLQLQAKVTALGPIRNTAMATANETSTEATGTVEVTLCGQPAATACPVPMSLPMPGPVPGPMPQPVPMPGPGPYGSGGWPWPGYSLYPGAYGQEMQHGGQQPGGPQPGGQQAGGQPHGGQQHGYWAWYGPAPEQHGHPGPGHEAPQEAAAGPPYYPQYQWYWVANGGSGHHSGPGSTPTGQGQAPGQASGQGQGQGQGQAAGQGQAPGMWSMPAHGPWGWYQPGPAPYGSGPGGAMNCSCSCS</sequence>
<evidence type="ECO:0000259" key="2">
    <source>
        <dbReference type="Pfam" id="PF01345"/>
    </source>
</evidence>
<feature type="compositionally biased region" description="Low complexity" evidence="1">
    <location>
        <begin position="569"/>
        <end position="578"/>
    </location>
</feature>
<feature type="compositionally biased region" description="Low complexity" evidence="1">
    <location>
        <begin position="601"/>
        <end position="616"/>
    </location>
</feature>
<dbReference type="EMBL" id="FNVO01000011">
    <property type="protein sequence ID" value="SEG75275.1"/>
    <property type="molecule type" value="Genomic_DNA"/>
</dbReference>
<evidence type="ECO:0000313" key="4">
    <source>
        <dbReference type="Proteomes" id="UP000236723"/>
    </source>
</evidence>
<gene>
    <name evidence="3" type="ORF">SAMN04489712_1119</name>
</gene>